<evidence type="ECO:0000313" key="2">
    <source>
        <dbReference type="EMBL" id="PCH35588.1"/>
    </source>
</evidence>
<evidence type="ECO:0000313" key="3">
    <source>
        <dbReference type="Proteomes" id="UP000218811"/>
    </source>
</evidence>
<accession>A0A2H3JD28</accession>
<proteinExistence type="predicted"/>
<feature type="compositionally biased region" description="Basic and acidic residues" evidence="1">
    <location>
        <begin position="45"/>
        <end position="58"/>
    </location>
</feature>
<dbReference type="OMA" id="WIKPNIR"/>
<feature type="compositionally biased region" description="Low complexity" evidence="1">
    <location>
        <begin position="26"/>
        <end position="44"/>
    </location>
</feature>
<protein>
    <submittedName>
        <fullName evidence="2">Uncharacterized protein</fullName>
    </submittedName>
</protein>
<dbReference type="OrthoDB" id="4085451at2759"/>
<sequence>MGGASSKPARQFPKTAAKPPPTWAGARTPSPAEARPPRASNPRASETRDAAIDRDSRDPQFMANLSRLGPVKVDHHMQTIRPAADRAHQGFQSRLRSEEEARSSRPTRNRLMAASLSDLLQEYKMVSSAEELKNLADRYDIDVETLRNVARFVSSPNIDRETVVRVVDEESGTEKITMKAAWVDPRLP</sequence>
<reference evidence="2 3" key="1">
    <citation type="journal article" date="2012" name="Science">
        <title>The Paleozoic origin of enzymatic lignin decomposition reconstructed from 31 fungal genomes.</title>
        <authorList>
            <person name="Floudas D."/>
            <person name="Binder M."/>
            <person name="Riley R."/>
            <person name="Barry K."/>
            <person name="Blanchette R.A."/>
            <person name="Henrissat B."/>
            <person name="Martinez A.T."/>
            <person name="Otillar R."/>
            <person name="Spatafora J.W."/>
            <person name="Yadav J.S."/>
            <person name="Aerts A."/>
            <person name="Benoit I."/>
            <person name="Boyd A."/>
            <person name="Carlson A."/>
            <person name="Copeland A."/>
            <person name="Coutinho P.M."/>
            <person name="de Vries R.P."/>
            <person name="Ferreira P."/>
            <person name="Findley K."/>
            <person name="Foster B."/>
            <person name="Gaskell J."/>
            <person name="Glotzer D."/>
            <person name="Gorecki P."/>
            <person name="Heitman J."/>
            <person name="Hesse C."/>
            <person name="Hori C."/>
            <person name="Igarashi K."/>
            <person name="Jurgens J.A."/>
            <person name="Kallen N."/>
            <person name="Kersten P."/>
            <person name="Kohler A."/>
            <person name="Kuees U."/>
            <person name="Kumar T.K.A."/>
            <person name="Kuo A."/>
            <person name="LaButti K."/>
            <person name="Larrondo L.F."/>
            <person name="Lindquist E."/>
            <person name="Ling A."/>
            <person name="Lombard V."/>
            <person name="Lucas S."/>
            <person name="Lundell T."/>
            <person name="Martin R."/>
            <person name="McLaughlin D.J."/>
            <person name="Morgenstern I."/>
            <person name="Morin E."/>
            <person name="Murat C."/>
            <person name="Nagy L.G."/>
            <person name="Nolan M."/>
            <person name="Ohm R.A."/>
            <person name="Patyshakuliyeva A."/>
            <person name="Rokas A."/>
            <person name="Ruiz-Duenas F.J."/>
            <person name="Sabat G."/>
            <person name="Salamov A."/>
            <person name="Samejima M."/>
            <person name="Schmutz J."/>
            <person name="Slot J.C."/>
            <person name="St John F."/>
            <person name="Stenlid J."/>
            <person name="Sun H."/>
            <person name="Sun S."/>
            <person name="Syed K."/>
            <person name="Tsang A."/>
            <person name="Wiebenga A."/>
            <person name="Young D."/>
            <person name="Pisabarro A."/>
            <person name="Eastwood D.C."/>
            <person name="Martin F."/>
            <person name="Cullen D."/>
            <person name="Grigoriev I.V."/>
            <person name="Hibbett D.S."/>
        </authorList>
    </citation>
    <scope>NUCLEOTIDE SEQUENCE [LARGE SCALE GENOMIC DNA]</scope>
    <source>
        <strain evidence="2 3">MD-104</strain>
    </source>
</reference>
<dbReference type="Proteomes" id="UP000218811">
    <property type="component" value="Unassembled WGS sequence"/>
</dbReference>
<evidence type="ECO:0000256" key="1">
    <source>
        <dbReference type="SAM" id="MobiDB-lite"/>
    </source>
</evidence>
<name>A0A2H3JD28_WOLCO</name>
<dbReference type="AlphaFoldDB" id="A0A2H3JD28"/>
<keyword evidence="3" id="KW-1185">Reference proteome</keyword>
<feature type="region of interest" description="Disordered" evidence="1">
    <location>
        <begin position="1"/>
        <end position="59"/>
    </location>
</feature>
<organism evidence="2 3">
    <name type="scientific">Wolfiporia cocos (strain MD-104)</name>
    <name type="common">Brown rot fungus</name>
    <dbReference type="NCBI Taxonomy" id="742152"/>
    <lineage>
        <taxon>Eukaryota</taxon>
        <taxon>Fungi</taxon>
        <taxon>Dikarya</taxon>
        <taxon>Basidiomycota</taxon>
        <taxon>Agaricomycotina</taxon>
        <taxon>Agaricomycetes</taxon>
        <taxon>Polyporales</taxon>
        <taxon>Phaeolaceae</taxon>
        <taxon>Wolfiporia</taxon>
    </lineage>
</organism>
<feature type="region of interest" description="Disordered" evidence="1">
    <location>
        <begin position="83"/>
        <end position="107"/>
    </location>
</feature>
<gene>
    <name evidence="2" type="ORF">WOLCODRAFT_139965</name>
</gene>
<dbReference type="EMBL" id="KB467854">
    <property type="protein sequence ID" value="PCH35588.1"/>
    <property type="molecule type" value="Genomic_DNA"/>
</dbReference>